<keyword evidence="5" id="KW-0698">rRNA processing</keyword>
<keyword evidence="7" id="KW-0808">Transferase</keyword>
<protein>
    <recommendedName>
        <fullName evidence="3">16S rRNA (uracil(1498)-N(3))-methyltransferase</fullName>
        <ecNumber evidence="3">2.1.1.193</ecNumber>
    </recommendedName>
</protein>
<feature type="region of interest" description="Disordered" evidence="11">
    <location>
        <begin position="73"/>
        <end position="92"/>
    </location>
</feature>
<evidence type="ECO:0000256" key="10">
    <source>
        <dbReference type="ARBA" id="ARBA00047944"/>
    </source>
</evidence>
<feature type="region of interest" description="Disordered" evidence="11">
    <location>
        <begin position="311"/>
        <end position="334"/>
    </location>
</feature>
<feature type="compositionally biased region" description="Basic and acidic residues" evidence="11">
    <location>
        <begin position="311"/>
        <end position="325"/>
    </location>
</feature>
<dbReference type="PANTHER" id="PTHR30027:SF3">
    <property type="entry name" value="16S RRNA (URACIL(1498)-N(3))-METHYLTRANSFERASE"/>
    <property type="match status" value="1"/>
</dbReference>
<dbReference type="EC" id="2.1.1.193" evidence="3"/>
<dbReference type="PANTHER" id="PTHR30027">
    <property type="entry name" value="RIBOSOMAL RNA SMALL SUBUNIT METHYLTRANSFERASE E"/>
    <property type="match status" value="1"/>
</dbReference>
<evidence type="ECO:0000256" key="2">
    <source>
        <dbReference type="ARBA" id="ARBA00005528"/>
    </source>
</evidence>
<dbReference type="SUPFAM" id="SSF75217">
    <property type="entry name" value="alpha/beta knot"/>
    <property type="match status" value="1"/>
</dbReference>
<dbReference type="AlphaFoldDB" id="A0A7S4ABH1"/>
<keyword evidence="4" id="KW-0963">Cytoplasm</keyword>
<dbReference type="InterPro" id="IPR029028">
    <property type="entry name" value="Alpha/beta_knot_MTases"/>
</dbReference>
<proteinExistence type="inferred from homology"/>
<comment type="function">
    <text evidence="9">Specifically methylates the N3 position of the uracil ring of uridine 1498 (m3U1498) in 16S rRNA. Acts on the fully assembled 30S ribosomal subunit.</text>
</comment>
<reference evidence="13" key="1">
    <citation type="submission" date="2021-01" db="EMBL/GenBank/DDBJ databases">
        <authorList>
            <person name="Corre E."/>
            <person name="Pelletier E."/>
            <person name="Niang G."/>
            <person name="Scheremetjew M."/>
            <person name="Finn R."/>
            <person name="Kale V."/>
            <person name="Holt S."/>
            <person name="Cochrane G."/>
            <person name="Meng A."/>
            <person name="Brown T."/>
            <person name="Cohen L."/>
        </authorList>
    </citation>
    <scope>NUCLEOTIDE SEQUENCE</scope>
    <source>
        <strain evidence="13">10249 10 AB</strain>
    </source>
</reference>
<evidence type="ECO:0000256" key="9">
    <source>
        <dbReference type="ARBA" id="ARBA00025699"/>
    </source>
</evidence>
<evidence type="ECO:0000256" key="6">
    <source>
        <dbReference type="ARBA" id="ARBA00022603"/>
    </source>
</evidence>
<accession>A0A7S4ABH1</accession>
<comment type="subcellular location">
    <subcellularLocation>
        <location evidence="1">Cytoplasm</location>
    </subcellularLocation>
</comment>
<dbReference type="CDD" id="cd18084">
    <property type="entry name" value="RsmE-like"/>
    <property type="match status" value="1"/>
</dbReference>
<evidence type="ECO:0000259" key="12">
    <source>
        <dbReference type="Pfam" id="PF04452"/>
    </source>
</evidence>
<dbReference type="GO" id="GO:0005737">
    <property type="term" value="C:cytoplasm"/>
    <property type="evidence" value="ECO:0007669"/>
    <property type="project" value="UniProtKB-SubCell"/>
</dbReference>
<evidence type="ECO:0000256" key="11">
    <source>
        <dbReference type="SAM" id="MobiDB-lite"/>
    </source>
</evidence>
<dbReference type="InterPro" id="IPR046886">
    <property type="entry name" value="RsmE_MTase_dom"/>
</dbReference>
<dbReference type="Gene3D" id="3.40.1280.10">
    <property type="match status" value="1"/>
</dbReference>
<keyword evidence="8" id="KW-0949">S-adenosyl-L-methionine</keyword>
<sequence>MNLILFKRSEISTDGKSIQLQDKDPRTKHIFGHLRKVDGDCVTIGIISGRQGKSIVRTKGDVGNRLELVLDDDDDVDDEGGTGEKSSLLITHSNGDSNHHEIVLVLSLPFPKRLKGLWAQITSMGVTRICIIRGMLSDPNYRKSSVVTPQVYQPLVEEGMSQGCHTKEVAVDVSVDEVMSRGVLDRLGLAAATTNATTTTKSSTSHDEIRIFLDCGDETMEPLPCRQVIMNRLSAGSQTTTTAKTTPGINKKKRIVVAIGSERGWTDDEAKLFHEAGYESASLGRSILRVDTAVIAGLGIISATLDEIEREHEKMKNGEPKDSPPRKRKQNRIC</sequence>
<dbReference type="InterPro" id="IPR006700">
    <property type="entry name" value="RsmE"/>
</dbReference>
<dbReference type="Pfam" id="PF04452">
    <property type="entry name" value="Methyltrans_RNA"/>
    <property type="match status" value="1"/>
</dbReference>
<evidence type="ECO:0000256" key="1">
    <source>
        <dbReference type="ARBA" id="ARBA00004496"/>
    </source>
</evidence>
<evidence type="ECO:0000256" key="5">
    <source>
        <dbReference type="ARBA" id="ARBA00022552"/>
    </source>
</evidence>
<evidence type="ECO:0000256" key="8">
    <source>
        <dbReference type="ARBA" id="ARBA00022691"/>
    </source>
</evidence>
<organism evidence="13">
    <name type="scientific">Pseudo-nitzschia australis</name>
    <dbReference type="NCBI Taxonomy" id="44445"/>
    <lineage>
        <taxon>Eukaryota</taxon>
        <taxon>Sar</taxon>
        <taxon>Stramenopiles</taxon>
        <taxon>Ochrophyta</taxon>
        <taxon>Bacillariophyta</taxon>
        <taxon>Bacillariophyceae</taxon>
        <taxon>Bacillariophycidae</taxon>
        <taxon>Bacillariales</taxon>
        <taxon>Bacillariaceae</taxon>
        <taxon>Pseudo-nitzschia</taxon>
    </lineage>
</organism>
<evidence type="ECO:0000256" key="7">
    <source>
        <dbReference type="ARBA" id="ARBA00022679"/>
    </source>
</evidence>
<comment type="similarity">
    <text evidence="2">Belongs to the RNA methyltransferase RsmE family.</text>
</comment>
<comment type="catalytic activity">
    <reaction evidence="10">
        <text>uridine(1498) in 16S rRNA + S-adenosyl-L-methionine = N(3)-methyluridine(1498) in 16S rRNA + S-adenosyl-L-homocysteine + H(+)</text>
        <dbReference type="Rhea" id="RHEA:42920"/>
        <dbReference type="Rhea" id="RHEA-COMP:10283"/>
        <dbReference type="Rhea" id="RHEA-COMP:10284"/>
        <dbReference type="ChEBI" id="CHEBI:15378"/>
        <dbReference type="ChEBI" id="CHEBI:57856"/>
        <dbReference type="ChEBI" id="CHEBI:59789"/>
        <dbReference type="ChEBI" id="CHEBI:65315"/>
        <dbReference type="ChEBI" id="CHEBI:74502"/>
        <dbReference type="EC" id="2.1.1.193"/>
    </reaction>
</comment>
<gene>
    <name evidence="13" type="ORF">PAUS00366_LOCUS2674</name>
</gene>
<name>A0A7S4ABH1_9STRA</name>
<evidence type="ECO:0000313" key="13">
    <source>
        <dbReference type="EMBL" id="CAE0709954.1"/>
    </source>
</evidence>
<keyword evidence="6" id="KW-0489">Methyltransferase</keyword>
<feature type="domain" description="Ribosomal RNA small subunit methyltransferase E methyltransferase" evidence="12">
    <location>
        <begin position="244"/>
        <end position="301"/>
    </location>
</feature>
<evidence type="ECO:0000256" key="4">
    <source>
        <dbReference type="ARBA" id="ARBA00022490"/>
    </source>
</evidence>
<dbReference type="NCBIfam" id="TIGR00046">
    <property type="entry name" value="RsmE family RNA methyltransferase"/>
    <property type="match status" value="1"/>
</dbReference>
<evidence type="ECO:0000256" key="3">
    <source>
        <dbReference type="ARBA" id="ARBA00012328"/>
    </source>
</evidence>
<dbReference type="GO" id="GO:0070042">
    <property type="term" value="F:rRNA (uridine-N3-)-methyltransferase activity"/>
    <property type="evidence" value="ECO:0007669"/>
    <property type="project" value="TreeGrafter"/>
</dbReference>
<dbReference type="GO" id="GO:0070475">
    <property type="term" value="P:rRNA base methylation"/>
    <property type="evidence" value="ECO:0007669"/>
    <property type="project" value="TreeGrafter"/>
</dbReference>
<dbReference type="InterPro" id="IPR029026">
    <property type="entry name" value="tRNA_m1G_MTases_N"/>
</dbReference>
<dbReference type="EMBL" id="HBIX01003476">
    <property type="protein sequence ID" value="CAE0709954.1"/>
    <property type="molecule type" value="Transcribed_RNA"/>
</dbReference>